<comment type="caution">
    <text evidence="2">The sequence shown here is derived from an EMBL/GenBank/DDBJ whole genome shotgun (WGS) entry which is preliminary data.</text>
</comment>
<dbReference type="Proteomes" id="UP001320420">
    <property type="component" value="Unassembled WGS sequence"/>
</dbReference>
<evidence type="ECO:0000313" key="2">
    <source>
        <dbReference type="EMBL" id="KAK7751307.1"/>
    </source>
</evidence>
<gene>
    <name evidence="2" type="ORF">SLS62_006713</name>
</gene>
<sequence length="124" mass="14184">MVEDWAYPSFTELPSMMPWVQGDSLVLRSARARPCAGRGPDGHSQQLYEVGAVSPGDWHRVVLQARWQKRRDRHLPSLAGRQAEARRRGRHHHHHLRRRREGPPLPSSASGQQLARRWEASGFG</sequence>
<name>A0AAN9YQY4_9PEZI</name>
<proteinExistence type="predicted"/>
<protein>
    <submittedName>
        <fullName evidence="2">Uncharacterized protein</fullName>
    </submittedName>
</protein>
<evidence type="ECO:0000256" key="1">
    <source>
        <dbReference type="SAM" id="MobiDB-lite"/>
    </source>
</evidence>
<dbReference type="EMBL" id="JAKJXP020000051">
    <property type="protein sequence ID" value="KAK7751307.1"/>
    <property type="molecule type" value="Genomic_DNA"/>
</dbReference>
<organism evidence="2 3">
    <name type="scientific">Diatrype stigma</name>
    <dbReference type="NCBI Taxonomy" id="117547"/>
    <lineage>
        <taxon>Eukaryota</taxon>
        <taxon>Fungi</taxon>
        <taxon>Dikarya</taxon>
        <taxon>Ascomycota</taxon>
        <taxon>Pezizomycotina</taxon>
        <taxon>Sordariomycetes</taxon>
        <taxon>Xylariomycetidae</taxon>
        <taxon>Xylariales</taxon>
        <taxon>Diatrypaceae</taxon>
        <taxon>Diatrype</taxon>
    </lineage>
</organism>
<keyword evidence="3" id="KW-1185">Reference proteome</keyword>
<feature type="compositionally biased region" description="Basic residues" evidence="1">
    <location>
        <begin position="87"/>
        <end position="100"/>
    </location>
</feature>
<dbReference type="AlphaFoldDB" id="A0AAN9YQY4"/>
<accession>A0AAN9YQY4</accession>
<evidence type="ECO:0000313" key="3">
    <source>
        <dbReference type="Proteomes" id="UP001320420"/>
    </source>
</evidence>
<feature type="region of interest" description="Disordered" evidence="1">
    <location>
        <begin position="72"/>
        <end position="124"/>
    </location>
</feature>
<reference evidence="2 3" key="1">
    <citation type="submission" date="2024-02" db="EMBL/GenBank/DDBJ databases">
        <title>De novo assembly and annotation of 12 fungi associated with fruit tree decline syndrome in Ontario, Canada.</title>
        <authorList>
            <person name="Sulman M."/>
            <person name="Ellouze W."/>
            <person name="Ilyukhin E."/>
        </authorList>
    </citation>
    <scope>NUCLEOTIDE SEQUENCE [LARGE SCALE GENOMIC DNA]</scope>
    <source>
        <strain evidence="2 3">M11/M66-122</strain>
    </source>
</reference>